<feature type="coiled-coil region" evidence="3">
    <location>
        <begin position="1682"/>
        <end position="1765"/>
    </location>
</feature>
<dbReference type="InterPro" id="IPR005381">
    <property type="entry name" value="Znf-XS_domain"/>
</dbReference>
<dbReference type="PANTHER" id="PTHR34958:SF1">
    <property type="entry name" value="ARMADILLO-LIKE HELICAL DOMAIN-CONTAINING PROTEIN"/>
    <property type="match status" value="1"/>
</dbReference>
<feature type="region of interest" description="Disordered" evidence="4">
    <location>
        <begin position="1379"/>
        <end position="1403"/>
    </location>
</feature>
<dbReference type="Pfam" id="PF03469">
    <property type="entry name" value="XH"/>
    <property type="match status" value="1"/>
</dbReference>
<sequence>MSQIYSPCRSPASSRLPLGRGVVRLRSSSLKKPPEPLRRAVADCLSSSAPAHHGTPSATPSEASRTLREYLAGYPTTDLAYGVILDHTLAERERSPAVVAKCVALLKRYLLRYKPSEETLIQIDRFCVSIIAECDMSPNRKLAPWSRSLSQQSGSSTTSNTVSPLPVSSYASGALVKSLNYVRSLIAQYIPKRSFQPAAFAGAPSASRQALPTLSSLLSKSFNSQLSPANGKELLENKDVSTVSTSGSPIAEEINRMEDHEFTAFDVFKWRWCRDQQSSPSLSKSDHLLYPKDVSAHDFLEVGAAALLVGDMEAKMKGEPWKIFGSTEMPYLDQLLQPSLLTTVTNSASARAHLRAITALKRSKPGPHQIWVDSPVSTFRPRAKPLFQYRHYSEQQPLRLNPMEVYEVIAAACSETSAPNNYLMTVSSKLSNNSGKPSMDVAVSVLVKLIIDMYVLDSETAAPLAVSMLEEMMNSTRLESKTRAFDLVLNLGVHAHLLEPPTTDDASTIEEEYCKETFLDNETHLSLEGNKMSDYLKKAGNSSAIDKFECWILGILYEILLHLVQTEEKEESIWASALSCLLYFVCDRGRIRRSRLKGLDIRVVQVLICVSRMNSWAEIVHSKLIGMLTNMFYEIPEISNKGLSATPEFLIQQVDLIGGIEFIFVELVLSNSREERRNLYLVLFDYALHQINESCIASGTSDYSDDEVQPVAMLLMLADAPEALHISVKLGLDRILELLQRPISSALSKYPNSDRLSMLLGKIVENFEMLIKSFTHLDKEFAHMKQITKLCKSLESINGAYGNSFGMKAKLSWATLHSLLHSERTLCRHNGYLWLGDLIITEIVEEGDASIWSSIRSLQKNISQASVIDYSPDLDVPLSIWLMCGLIKSKNNLIRWGFLYVLERLLMRCKFLLDESEVQHTISGEMVGDLHDKSRLEKANAVIDIMSSALSLMAQINETDRMNILKMCEILFSQLCLKVLPSTLTSMDDPTTCIKDASWNEKLGRGESFPRQEHIEDTNHKHKRNKDPPKPETASMAALLLHGQAIVPMQLVARVPAALFYWPLIQLAGAATDNIALGVSVGSKGRGNVPGSTSDIRATLLLLLIGKCTADPAAFKEVGGEEFFRELLDDTDSRVAYYSSMFLLKRMMTEEPENYQRMLHNLVSRAQQSNNEKLLENPYLQMRGDKCSKLRAQRGCHHEMVMSKASRICPELASTWKRIYFDLIVGVSDWVTEQSSGAGSNEVQHQKKFCTGENIQLASIFLPYLGMTLVVGKFRCHSCKLKSCKKGSSMDHSSGEDTDISESEIEEYEEISYEELKRGKRTLKISDVAYTCPYCPKKRKRDFLYKELVQHASSVGSCSSNKRTARDKANHLGLAKYLENDDGVTDDSSKPDAEPDPPADPLADHDRDELFVWPWIGVVVNIPTELKDGRYVGESGSKLRDQLTRRGFNPTRVRPLWNYQGHSGTALVEFNKDWSGFGNAMSYEKAYEADHRGKRDWKANLGKNSDLYAWIARADDYKALNIVGENLRKVGDLRTISDIMEEEARKTNKLVSNLTSVIEVKKLHLKEMEDKFKETAQSLNKLVEEKDKLHQVYNEEIRKIQSSAHDHFQKIFNDHEKLKLQLESQKEELELRGRELEKREAKNEIDRKKLSEELEQNAVLNTSLSAATEEQRKVDEKVLKLAEEQKRQKEGLHKRIIQLEKQLDAKQAVELEIEQLRGSLNVMKHIEDEGDQEVLHKVDTLLKSLREKEEEYEGLEALNQTLIVKERNSNDELQDARKELVNGLKELPRVGPIGVKRMGELDNRPFHESMKRKYNESEADERATELCSLWEEYLRDPGWHPIKVVMVNGKPENMIDDEDEKLKDLKKNYGVEVYKAVTAALTEINDYNPSGRYIISELWNYVVNKKATLDEGVTVLLNLWKKKRGPDLRD</sequence>
<evidence type="ECO:0000256" key="1">
    <source>
        <dbReference type="ARBA" id="ARBA00023054"/>
    </source>
</evidence>
<dbReference type="OrthoDB" id="1905883at2759"/>
<name>A0A9Q1LFV5_9SOLA</name>
<evidence type="ECO:0000259" key="6">
    <source>
        <dbReference type="Pfam" id="PF03469"/>
    </source>
</evidence>
<accession>A0A9Q1LFV5</accession>
<reference evidence="9" key="1">
    <citation type="journal article" date="2023" name="Proc. Natl. Acad. Sci. U.S.A.">
        <title>Genomic and structural basis for evolution of tropane alkaloid biosynthesis.</title>
        <authorList>
            <person name="Wanga Y.-J."/>
            <person name="Taina T."/>
            <person name="Yua J.-Y."/>
            <person name="Lia J."/>
            <person name="Xua B."/>
            <person name="Chenc J."/>
            <person name="D'Auriad J.C."/>
            <person name="Huanga J.-P."/>
            <person name="Huanga S.-X."/>
        </authorList>
    </citation>
    <scope>NUCLEOTIDE SEQUENCE [LARGE SCALE GENOMIC DNA]</scope>
    <source>
        <strain evidence="9">cv. KIB-2019</strain>
    </source>
</reference>
<feature type="region of interest" description="Disordered" evidence="4">
    <location>
        <begin position="1005"/>
        <end position="1032"/>
    </location>
</feature>
<feature type="coiled-coil region" evidence="3">
    <location>
        <begin position="1565"/>
        <end position="1644"/>
    </location>
</feature>
<dbReference type="EMBL" id="JAJAGQ010000018">
    <property type="protein sequence ID" value="KAJ8535461.1"/>
    <property type="molecule type" value="Genomic_DNA"/>
</dbReference>
<keyword evidence="9" id="KW-1185">Reference proteome</keyword>
<feature type="compositionally biased region" description="Basic and acidic residues" evidence="4">
    <location>
        <begin position="1005"/>
        <end position="1019"/>
    </location>
</feature>
<evidence type="ECO:0000313" key="9">
    <source>
        <dbReference type="Proteomes" id="UP001152561"/>
    </source>
</evidence>
<dbReference type="Pfam" id="PF03468">
    <property type="entry name" value="XS"/>
    <property type="match status" value="1"/>
</dbReference>
<evidence type="ECO:0008006" key="10">
    <source>
        <dbReference type="Google" id="ProtNLM"/>
    </source>
</evidence>
<evidence type="ECO:0000259" key="5">
    <source>
        <dbReference type="Pfam" id="PF03468"/>
    </source>
</evidence>
<evidence type="ECO:0000256" key="2">
    <source>
        <dbReference type="ARBA" id="ARBA00023158"/>
    </source>
</evidence>
<evidence type="ECO:0000313" key="8">
    <source>
        <dbReference type="EMBL" id="KAJ8535461.1"/>
    </source>
</evidence>
<protein>
    <recommendedName>
        <fullName evidence="10">Protein INVOLVED IN DE NOVO 2-like</fullName>
    </recommendedName>
</protein>
<organism evidence="8 9">
    <name type="scientific">Anisodus acutangulus</name>
    <dbReference type="NCBI Taxonomy" id="402998"/>
    <lineage>
        <taxon>Eukaryota</taxon>
        <taxon>Viridiplantae</taxon>
        <taxon>Streptophyta</taxon>
        <taxon>Embryophyta</taxon>
        <taxon>Tracheophyta</taxon>
        <taxon>Spermatophyta</taxon>
        <taxon>Magnoliopsida</taxon>
        <taxon>eudicotyledons</taxon>
        <taxon>Gunneridae</taxon>
        <taxon>Pentapetalae</taxon>
        <taxon>asterids</taxon>
        <taxon>lamiids</taxon>
        <taxon>Solanales</taxon>
        <taxon>Solanaceae</taxon>
        <taxon>Solanoideae</taxon>
        <taxon>Hyoscyameae</taxon>
        <taxon>Anisodus</taxon>
    </lineage>
</organism>
<keyword evidence="1 3" id="KW-0175">Coiled coil</keyword>
<dbReference type="InterPro" id="IPR005379">
    <property type="entry name" value="FDM1-5/IDN2_XH"/>
</dbReference>
<dbReference type="Gene3D" id="3.30.70.2890">
    <property type="entry name" value="XS domain"/>
    <property type="match status" value="1"/>
</dbReference>
<evidence type="ECO:0000259" key="7">
    <source>
        <dbReference type="Pfam" id="PF03470"/>
    </source>
</evidence>
<dbReference type="GO" id="GO:0031047">
    <property type="term" value="P:regulatory ncRNA-mediated gene silencing"/>
    <property type="evidence" value="ECO:0007669"/>
    <property type="project" value="UniProtKB-KW"/>
</dbReference>
<dbReference type="InterPro" id="IPR038588">
    <property type="entry name" value="XS_domain_sf"/>
</dbReference>
<keyword evidence="2" id="KW-0943">RNA-mediated gene silencing</keyword>
<dbReference type="CDD" id="cd22265">
    <property type="entry name" value="UDM1_RNF168"/>
    <property type="match status" value="1"/>
</dbReference>
<dbReference type="Pfam" id="PF03470">
    <property type="entry name" value="zf-XS"/>
    <property type="match status" value="1"/>
</dbReference>
<feature type="domain" description="Factor of DNA methylation 1-5/IDN2" evidence="6">
    <location>
        <begin position="1796"/>
        <end position="1923"/>
    </location>
</feature>
<evidence type="ECO:0000256" key="3">
    <source>
        <dbReference type="SAM" id="Coils"/>
    </source>
</evidence>
<evidence type="ECO:0000256" key="4">
    <source>
        <dbReference type="SAM" id="MobiDB-lite"/>
    </source>
</evidence>
<dbReference type="PANTHER" id="PTHR34958">
    <property type="entry name" value="CONDITIONAL LOSS-OF-GROWTH 1"/>
    <property type="match status" value="1"/>
</dbReference>
<feature type="domain" description="Zinc finger-XS" evidence="7">
    <location>
        <begin position="1332"/>
        <end position="1375"/>
    </location>
</feature>
<proteinExistence type="predicted"/>
<dbReference type="Proteomes" id="UP001152561">
    <property type="component" value="Unassembled WGS sequence"/>
</dbReference>
<feature type="domain" description="XS" evidence="5">
    <location>
        <begin position="1408"/>
        <end position="1518"/>
    </location>
</feature>
<dbReference type="InterPro" id="IPR005380">
    <property type="entry name" value="XS_domain"/>
</dbReference>
<comment type="caution">
    <text evidence="8">The sequence shown here is derived from an EMBL/GenBank/DDBJ whole genome shotgun (WGS) entry which is preliminary data.</text>
</comment>
<dbReference type="CDD" id="cd12266">
    <property type="entry name" value="RRM_like_XS"/>
    <property type="match status" value="1"/>
</dbReference>
<gene>
    <name evidence="8" type="ORF">K7X08_023181</name>
</gene>